<dbReference type="CDD" id="cd07034">
    <property type="entry name" value="TPP_PYR_PFOR_IOR-alpha_like"/>
    <property type="match status" value="1"/>
</dbReference>
<dbReference type="InterPro" id="IPR051457">
    <property type="entry name" value="2-oxoacid:Fd_oxidoreductase"/>
</dbReference>
<dbReference type="Pfam" id="PF02775">
    <property type="entry name" value="TPP_enzyme_C"/>
    <property type="match status" value="1"/>
</dbReference>
<dbReference type="SUPFAM" id="SSF53323">
    <property type="entry name" value="Pyruvate-ferredoxin oxidoreductase, PFOR, domain III"/>
    <property type="match status" value="1"/>
</dbReference>
<accession>A0A9P9Z823</accession>
<evidence type="ECO:0000259" key="10">
    <source>
        <dbReference type="Pfam" id="PF17147"/>
    </source>
</evidence>
<evidence type="ECO:0000313" key="11">
    <source>
        <dbReference type="EMBL" id="KAJ1683803.1"/>
    </source>
</evidence>
<dbReference type="Gene3D" id="3.40.50.920">
    <property type="match status" value="1"/>
</dbReference>
<keyword evidence="2" id="KW-0004">4Fe-4S</keyword>
<dbReference type="GO" id="GO:0016625">
    <property type="term" value="F:oxidoreductase activity, acting on the aldehyde or oxo group of donors, iron-sulfur protein as acceptor"/>
    <property type="evidence" value="ECO:0007669"/>
    <property type="project" value="UniProtKB-ARBA"/>
</dbReference>
<dbReference type="InterPro" id="IPR002880">
    <property type="entry name" value="Pyrv_Fd/Flavodoxin_OxRdtase_N"/>
</dbReference>
<comment type="caution">
    <text evidence="11">The sequence shown here is derived from an EMBL/GenBank/DDBJ whole genome shotgun (WGS) entry which is preliminary data.</text>
</comment>
<dbReference type="FunFam" id="3.40.50.970:FF:000022">
    <property type="entry name" value="2-oxoglutarate ferredoxin oxidoreductase alpha subunit"/>
    <property type="match status" value="1"/>
</dbReference>
<feature type="domain" description="Thiamine pyrophosphate enzyme TPP-binding" evidence="9">
    <location>
        <begin position="663"/>
        <end position="810"/>
    </location>
</feature>
<feature type="domain" description="Pyruvate/ketoisovalerate oxidoreductase catalytic" evidence="7">
    <location>
        <begin position="9"/>
        <end position="185"/>
    </location>
</feature>
<dbReference type="Pfam" id="PF01855">
    <property type="entry name" value="POR_N"/>
    <property type="match status" value="1"/>
</dbReference>
<dbReference type="Pfam" id="PF17147">
    <property type="entry name" value="PFOR_II"/>
    <property type="match status" value="1"/>
</dbReference>
<dbReference type="GO" id="GO:0030976">
    <property type="term" value="F:thiamine pyrophosphate binding"/>
    <property type="evidence" value="ECO:0007669"/>
    <property type="project" value="InterPro"/>
</dbReference>
<keyword evidence="3" id="KW-0249">Electron transport</keyword>
<gene>
    <name evidence="11" type="ORF">LUZ63_020948</name>
</gene>
<dbReference type="InterPro" id="IPR011766">
    <property type="entry name" value="TPP_enzyme_TPP-bd"/>
</dbReference>
<keyword evidence="4" id="KW-0560">Oxidoreductase</keyword>
<dbReference type="InterPro" id="IPR019752">
    <property type="entry name" value="Pyrv/ketoisovalerate_OxRed_cat"/>
</dbReference>
<dbReference type="SUPFAM" id="SSF52922">
    <property type="entry name" value="TK C-terminal domain-like"/>
    <property type="match status" value="1"/>
</dbReference>
<dbReference type="PANTHER" id="PTHR48084:SF4">
    <property type="entry name" value="2-OXOGLUTARATE OXIDOREDUCTASE SUBUNIT KORB"/>
    <property type="match status" value="1"/>
</dbReference>
<evidence type="ECO:0000259" key="8">
    <source>
        <dbReference type="Pfam" id="PF01855"/>
    </source>
</evidence>
<dbReference type="NCBIfam" id="TIGR03710">
    <property type="entry name" value="OAFO_sf"/>
    <property type="match status" value="1"/>
</dbReference>
<dbReference type="CDD" id="cd03375">
    <property type="entry name" value="TPP_OGFOR"/>
    <property type="match status" value="1"/>
</dbReference>
<feature type="domain" description="Pyruvate flavodoxin/ferredoxin oxidoreductase pyrimidine binding" evidence="8">
    <location>
        <begin position="234"/>
        <end position="449"/>
    </location>
</feature>
<evidence type="ECO:0000256" key="6">
    <source>
        <dbReference type="ARBA" id="ARBA00023014"/>
    </source>
</evidence>
<dbReference type="PANTHER" id="PTHR48084">
    <property type="entry name" value="2-OXOGLUTARATE OXIDOREDUCTASE SUBUNIT KORB-RELATED"/>
    <property type="match status" value="1"/>
</dbReference>
<reference evidence="11" key="1">
    <citation type="journal article" date="2022" name="Cell">
        <title>Repeat-based holocentromeres influence genome architecture and karyotype evolution.</title>
        <authorList>
            <person name="Hofstatter P.G."/>
            <person name="Thangavel G."/>
            <person name="Lux T."/>
            <person name="Neumann P."/>
            <person name="Vondrak T."/>
            <person name="Novak P."/>
            <person name="Zhang M."/>
            <person name="Costa L."/>
            <person name="Castellani M."/>
            <person name="Scott A."/>
            <person name="Toegelov H."/>
            <person name="Fuchs J."/>
            <person name="Mata-Sucre Y."/>
            <person name="Dias Y."/>
            <person name="Vanzela A.L.L."/>
            <person name="Huettel B."/>
            <person name="Almeida C.C.S."/>
            <person name="Simkova H."/>
            <person name="Souza G."/>
            <person name="Pedrosa-Harand A."/>
            <person name="Macas J."/>
            <person name="Mayer K.F.X."/>
            <person name="Houben A."/>
            <person name="Marques A."/>
        </authorList>
    </citation>
    <scope>NUCLEOTIDE SEQUENCE</scope>
    <source>
        <strain evidence="11">RhyBre1mFocal</strain>
    </source>
</reference>
<organism evidence="11 12">
    <name type="scientific">Rhynchospora breviuscula</name>
    <dbReference type="NCBI Taxonomy" id="2022672"/>
    <lineage>
        <taxon>Eukaryota</taxon>
        <taxon>Viridiplantae</taxon>
        <taxon>Streptophyta</taxon>
        <taxon>Embryophyta</taxon>
        <taxon>Tracheophyta</taxon>
        <taxon>Spermatophyta</taxon>
        <taxon>Magnoliopsida</taxon>
        <taxon>Liliopsida</taxon>
        <taxon>Poales</taxon>
        <taxon>Cyperaceae</taxon>
        <taxon>Cyperoideae</taxon>
        <taxon>Rhynchosporeae</taxon>
        <taxon>Rhynchospora</taxon>
    </lineage>
</organism>
<dbReference type="GO" id="GO:0051539">
    <property type="term" value="F:4 iron, 4 sulfur cluster binding"/>
    <property type="evidence" value="ECO:0007669"/>
    <property type="project" value="UniProtKB-KW"/>
</dbReference>
<dbReference type="InterPro" id="IPR009014">
    <property type="entry name" value="Transketo_C/PFOR_II"/>
</dbReference>
<dbReference type="InterPro" id="IPR033412">
    <property type="entry name" value="PFOR_II"/>
</dbReference>
<dbReference type="OrthoDB" id="430932at2759"/>
<dbReference type="Gene3D" id="3.40.50.970">
    <property type="match status" value="2"/>
</dbReference>
<sequence>MQLTGDRFTSSSAAFGNDLSTLPNFPAEIRAPQGTLPGVSSFQVHFADHDILTPGDAPDVLVAMNPAGLKANLPDMRAGTTVIVDSHDFTGRNLVKAGYAENPLEDDSLSDWAVTPVDLTGMTVEAVKEFGLSRKDAARAKNMFALGLLSWMYGRPTETTVDFLEKRFAKNPAIRDANVTAFNAGWAFGETTEAFAVRYEIKPAPMEAGTYRNITGNLALAYGVVAAGVQSGLPVFLGTYPITPASDILHELSKHKRFGITTFQAEDEIAGIGAALGASYAGSLGVTSTSGPGVALKSETIGLGVMTELPLLVIDVQRGGPSTGLPTKTEQADLLQAMFGRNGESPVPVVAPQSPGDCFDAAIEAARIAVTYRTPVMLLSDGMLANGSEPWRVPEIADLPVIDPDFATALNHTTTGKDGAETQDFWPYLRDPDTLARPWAVPGTPGLEHRIGGLEKGDGHGNIAYDPANHDFMVRTRQAKIDRIAESLPPLEVDDPSGKAKVLVLGWGSTYGPIGAAARRVRKAGLDVAQVHLRHLNPFPNDLGDILKRYDAVLVPEMNLGQLSLLLRAKYLVDAVGYNHVRGLPLKAAELAEAITDLITTTTGDSLVPTRGADEVLTGKDFTSDQEVRWCPGCGDYAVLKAVQGFLPDLGLRRENIVFVSGIGCSSRFPYYLDTYGMHSIHGRAPAIATGIATTREDLSVWVVTGDGDALSIGGNHLIHAMRRNVNMTILLFNNRIYGLTKGQYSPTSEPGKVTKSTPSGSVDHPFNPVSLALGAEATFVARTVDSDRKHLTSVLEAAAAHRGTSLVEIYQNCPIFNDNAFEAIKNPDTKADAIIPLVHGEPIRFGVEASKGIARDPQTGGVRVVDGDDPDVLVHDAHADDPTTAFALSRLTDAGVLHQSPIGVFRQVERATYDDDARQQLVTAEQGEGGDPQEALSALITGNDTWTVV</sequence>
<evidence type="ECO:0000256" key="1">
    <source>
        <dbReference type="ARBA" id="ARBA00022448"/>
    </source>
</evidence>
<proteinExistence type="predicted"/>
<evidence type="ECO:0000256" key="5">
    <source>
        <dbReference type="ARBA" id="ARBA00023004"/>
    </source>
</evidence>
<evidence type="ECO:0000256" key="2">
    <source>
        <dbReference type="ARBA" id="ARBA00022485"/>
    </source>
</evidence>
<evidence type="ECO:0000313" key="12">
    <source>
        <dbReference type="Proteomes" id="UP001151287"/>
    </source>
</evidence>
<evidence type="ECO:0000259" key="7">
    <source>
        <dbReference type="Pfam" id="PF01558"/>
    </source>
</evidence>
<dbReference type="InterPro" id="IPR029061">
    <property type="entry name" value="THDP-binding"/>
</dbReference>
<evidence type="ECO:0008006" key="13">
    <source>
        <dbReference type="Google" id="ProtNLM"/>
    </source>
</evidence>
<name>A0A9P9Z823_9POAL</name>
<dbReference type="Pfam" id="PF01558">
    <property type="entry name" value="POR"/>
    <property type="match status" value="1"/>
</dbReference>
<dbReference type="InterPro" id="IPR022367">
    <property type="entry name" value="2-oxoacid/accept_OxRdtase_asu"/>
</dbReference>
<dbReference type="Proteomes" id="UP001151287">
    <property type="component" value="Unassembled WGS sequence"/>
</dbReference>
<feature type="domain" description="Pyruvate:ferredoxin oxidoreductase core" evidence="10">
    <location>
        <begin position="500"/>
        <end position="563"/>
    </location>
</feature>
<protein>
    <recommendedName>
        <fullName evidence="13">2-oxoglutarate ferredoxin oxidoreductase subunit alpha</fullName>
    </recommendedName>
</protein>
<keyword evidence="2" id="KW-0479">Metal-binding</keyword>
<dbReference type="AlphaFoldDB" id="A0A9P9Z823"/>
<evidence type="ECO:0000256" key="3">
    <source>
        <dbReference type="ARBA" id="ARBA00022982"/>
    </source>
</evidence>
<keyword evidence="6" id="KW-0411">Iron-sulfur</keyword>
<dbReference type="EMBL" id="JAMQYH010000097">
    <property type="protein sequence ID" value="KAJ1683803.1"/>
    <property type="molecule type" value="Genomic_DNA"/>
</dbReference>
<dbReference type="GO" id="GO:0045333">
    <property type="term" value="P:cellular respiration"/>
    <property type="evidence" value="ECO:0007669"/>
    <property type="project" value="UniProtKB-ARBA"/>
</dbReference>
<keyword evidence="1" id="KW-0813">Transport</keyword>
<evidence type="ECO:0000259" key="9">
    <source>
        <dbReference type="Pfam" id="PF02775"/>
    </source>
</evidence>
<keyword evidence="5" id="KW-0408">Iron</keyword>
<dbReference type="SUPFAM" id="SSF52518">
    <property type="entry name" value="Thiamin diphosphate-binding fold (THDP-binding)"/>
    <property type="match status" value="2"/>
</dbReference>
<keyword evidence="12" id="KW-1185">Reference proteome</keyword>
<dbReference type="InterPro" id="IPR002869">
    <property type="entry name" value="Pyrv_flavodox_OxRed_cen"/>
</dbReference>
<evidence type="ECO:0000256" key="4">
    <source>
        <dbReference type="ARBA" id="ARBA00023002"/>
    </source>
</evidence>
<dbReference type="Gene3D" id="3.40.920.10">
    <property type="entry name" value="Pyruvate-ferredoxin oxidoreductase, PFOR, domain III"/>
    <property type="match status" value="1"/>
</dbReference>